<evidence type="ECO:0000313" key="2">
    <source>
        <dbReference type="Proteomes" id="UP000054925"/>
    </source>
</evidence>
<dbReference type="Proteomes" id="UP000054925">
    <property type="component" value="Unassembled WGS sequence"/>
</dbReference>
<organism evidence="1 2">
    <name type="scientific">Caballeronia terrestris</name>
    <dbReference type="NCBI Taxonomy" id="1226301"/>
    <lineage>
        <taxon>Bacteria</taxon>
        <taxon>Pseudomonadati</taxon>
        <taxon>Pseudomonadota</taxon>
        <taxon>Betaproteobacteria</taxon>
        <taxon>Burkholderiales</taxon>
        <taxon>Burkholderiaceae</taxon>
        <taxon>Caballeronia</taxon>
    </lineage>
</organism>
<reference evidence="1" key="1">
    <citation type="submission" date="2016-01" db="EMBL/GenBank/DDBJ databases">
        <authorList>
            <person name="Peeters C."/>
        </authorList>
    </citation>
    <scope>NUCLEOTIDE SEQUENCE [LARGE SCALE GENOMIC DNA]</scope>
    <source>
        <strain evidence="1">LMG 22937</strain>
    </source>
</reference>
<accession>A0A158KV12</accession>
<sequence>MSRTSPIPSKFSAMMRPPSNFIALTAPASSARSLRSSAIANACSLNGAVTFIPLPPLAMKARTVSANAPCGSNGPSIAVYDKSCRVSSAKRP</sequence>
<dbReference type="EMBL" id="FCOL02000129">
    <property type="protein sequence ID" value="SAL84563.1"/>
    <property type="molecule type" value="Genomic_DNA"/>
</dbReference>
<protein>
    <submittedName>
        <fullName evidence="1">Uncharacterized protein</fullName>
    </submittedName>
</protein>
<dbReference type="AlphaFoldDB" id="A0A158KV12"/>
<proteinExistence type="predicted"/>
<gene>
    <name evidence="1" type="ORF">AWB67_06712</name>
</gene>
<comment type="caution">
    <text evidence="1">The sequence shown here is derived from an EMBL/GenBank/DDBJ whole genome shotgun (WGS) entry which is preliminary data.</text>
</comment>
<name>A0A158KV12_9BURK</name>
<keyword evidence="2" id="KW-1185">Reference proteome</keyword>
<evidence type="ECO:0000313" key="1">
    <source>
        <dbReference type="EMBL" id="SAL84563.1"/>
    </source>
</evidence>